<dbReference type="FunFam" id="1.10.3180.10:FF:000002">
    <property type="entry name" value="Ethylene insensitive 3-like 1"/>
    <property type="match status" value="1"/>
</dbReference>
<dbReference type="EMBL" id="JAVXUO010001312">
    <property type="protein sequence ID" value="KAK2983485.1"/>
    <property type="molecule type" value="Genomic_DNA"/>
</dbReference>
<evidence type="ECO:0000259" key="7">
    <source>
        <dbReference type="Pfam" id="PF04873"/>
    </source>
</evidence>
<feature type="region of interest" description="Disordered" evidence="6">
    <location>
        <begin position="18"/>
        <end position="46"/>
    </location>
</feature>
<dbReference type="FunFam" id="1.10.3180.10:FF:000001">
    <property type="entry name" value="Ethylene insensitive 3-like 1"/>
    <property type="match status" value="1"/>
</dbReference>
<keyword evidence="5" id="KW-0539">Nucleus</keyword>
<keyword evidence="9" id="KW-1185">Reference proteome</keyword>
<dbReference type="InterPro" id="IPR006957">
    <property type="entry name" value="EIN3"/>
</dbReference>
<dbReference type="GO" id="GO:0009873">
    <property type="term" value="P:ethylene-activated signaling pathway"/>
    <property type="evidence" value="ECO:0007669"/>
    <property type="project" value="UniProtKB-KW"/>
</dbReference>
<dbReference type="SUPFAM" id="SSF116768">
    <property type="entry name" value="DNA-binding domain of EIN3-like"/>
    <property type="match status" value="1"/>
</dbReference>
<dbReference type="PANTHER" id="PTHR33305">
    <property type="entry name" value="ETHYLENE INSENSITIVE 3-LIKE 2 PROTEIN"/>
    <property type="match status" value="1"/>
</dbReference>
<evidence type="ECO:0000256" key="2">
    <source>
        <dbReference type="ARBA" id="ARBA00009416"/>
    </source>
</evidence>
<protein>
    <recommendedName>
        <fullName evidence="7">Ethylene insensitive 3-like DNA-binding domain-containing protein</fullName>
    </recommendedName>
</protein>
<gene>
    <name evidence="8" type="ORF">RJ640_006498</name>
</gene>
<proteinExistence type="inferred from homology"/>
<dbReference type="GO" id="GO:0005634">
    <property type="term" value="C:nucleus"/>
    <property type="evidence" value="ECO:0007669"/>
    <property type="project" value="UniProtKB-SubCell"/>
</dbReference>
<evidence type="ECO:0000256" key="3">
    <source>
        <dbReference type="ARBA" id="ARBA00022745"/>
    </source>
</evidence>
<keyword evidence="3" id="KW-0936">Ethylene signaling pathway</keyword>
<evidence type="ECO:0000256" key="5">
    <source>
        <dbReference type="ARBA" id="ARBA00023242"/>
    </source>
</evidence>
<evidence type="ECO:0000256" key="4">
    <source>
        <dbReference type="ARBA" id="ARBA00023125"/>
    </source>
</evidence>
<sequence>MGIFDELGFCGNLDFFSAPPGEGEQVPEAEPDPAVEEDYSDEEMDVDELERRMWRDRMLLRRLKEQNKGKEGLDTVKQRQSQEQARRKKMSRAQDGILKYMLKMMEVCKAQGFVYGIIPEKGKPVSGASDNLRAWWKEKVRFDRNGPAAIAKYQADHSVPGKFEDCTAVASTPHTLQELQDTTLGSLLSALMQHCDPPQRRFPLEKGIAPPWWPTGNEEWWLQLGLPKDQGPPPYKKPHDLKKAWKVSVLTAVIKHISPDIAKIRKLVRQSKCLQDKMTAKESATWLAIINQEEALSRKLYPDRCQPTSMTGGGSGSYLISDTSDYDVEGVDDDQQIEVEDCKPSDVNHFNLGIGGPKDRFVVPPLAPVKGEVVENNSDFIQKRKQPSDEQHLMMDQKIYTCEYPQCPYNDYRVGFRDRTSRNNHEMNCPYRSNSSQGLGMPNYHNNNGKPTMFAPFSQPQPAAPPANQPPPSFNVSGLGLPEDGQRMISDLMSFYDSNLQQAKSVNTGNLNLIGAQNMPQQKLQLPTGDSLYGEGSIMGGNMAEEINVPSNNSVFSSTDFQFEQCKAYDSAFDVNPSEITVDFRFGSPFNLGSGHYSMEPLPKQDLWYI</sequence>
<evidence type="ECO:0000313" key="9">
    <source>
        <dbReference type="Proteomes" id="UP001187471"/>
    </source>
</evidence>
<name>A0AA88S797_9ASTE</name>
<dbReference type="Pfam" id="PF04873">
    <property type="entry name" value="EIN3_DNA-bd"/>
    <property type="match status" value="1"/>
</dbReference>
<comment type="subcellular location">
    <subcellularLocation>
        <location evidence="1">Nucleus</location>
    </subcellularLocation>
</comment>
<dbReference type="Gene3D" id="1.10.3180.10">
    <property type="entry name" value="DNA-binding domain of EIN3-like"/>
    <property type="match status" value="2"/>
</dbReference>
<organism evidence="8 9">
    <name type="scientific">Escallonia rubra</name>
    <dbReference type="NCBI Taxonomy" id="112253"/>
    <lineage>
        <taxon>Eukaryota</taxon>
        <taxon>Viridiplantae</taxon>
        <taxon>Streptophyta</taxon>
        <taxon>Embryophyta</taxon>
        <taxon>Tracheophyta</taxon>
        <taxon>Spermatophyta</taxon>
        <taxon>Magnoliopsida</taxon>
        <taxon>eudicotyledons</taxon>
        <taxon>Gunneridae</taxon>
        <taxon>Pentapetalae</taxon>
        <taxon>asterids</taxon>
        <taxon>campanulids</taxon>
        <taxon>Escalloniales</taxon>
        <taxon>Escalloniaceae</taxon>
        <taxon>Escallonia</taxon>
    </lineage>
</organism>
<comment type="caution">
    <text evidence="8">The sequence shown here is derived from an EMBL/GenBank/DDBJ whole genome shotgun (WGS) entry which is preliminary data.</text>
</comment>
<evidence type="ECO:0000256" key="1">
    <source>
        <dbReference type="ARBA" id="ARBA00004123"/>
    </source>
</evidence>
<dbReference type="AlphaFoldDB" id="A0AA88S797"/>
<reference evidence="8" key="1">
    <citation type="submission" date="2022-12" db="EMBL/GenBank/DDBJ databases">
        <title>Draft genome assemblies for two species of Escallonia (Escalloniales).</title>
        <authorList>
            <person name="Chanderbali A."/>
            <person name="Dervinis C."/>
            <person name="Anghel I."/>
            <person name="Soltis D."/>
            <person name="Soltis P."/>
            <person name="Zapata F."/>
        </authorList>
    </citation>
    <scope>NUCLEOTIDE SEQUENCE</scope>
    <source>
        <strain evidence="8">UCBG92.1500</strain>
        <tissue evidence="8">Leaf</tissue>
    </source>
</reference>
<accession>A0AA88S797</accession>
<dbReference type="PANTHER" id="PTHR33305:SF53">
    <property type="entry name" value="ETHYLENE INSENSITIVE 3-LIKE 1 PROTEIN"/>
    <property type="match status" value="1"/>
</dbReference>
<comment type="similarity">
    <text evidence="2">Belongs to the EIN3 family.</text>
</comment>
<dbReference type="Proteomes" id="UP001187471">
    <property type="component" value="Unassembled WGS sequence"/>
</dbReference>
<keyword evidence="4" id="KW-0238">DNA-binding</keyword>
<dbReference type="GO" id="GO:0000976">
    <property type="term" value="F:transcription cis-regulatory region binding"/>
    <property type="evidence" value="ECO:0007669"/>
    <property type="project" value="UniProtKB-ARBA"/>
</dbReference>
<evidence type="ECO:0000313" key="8">
    <source>
        <dbReference type="EMBL" id="KAK2983485.1"/>
    </source>
</evidence>
<evidence type="ECO:0000256" key="6">
    <source>
        <dbReference type="SAM" id="MobiDB-lite"/>
    </source>
</evidence>
<dbReference type="InterPro" id="IPR047091">
    <property type="entry name" value="EIN3-like_DNA-bd"/>
</dbReference>
<dbReference type="InterPro" id="IPR023278">
    <property type="entry name" value="Ethylene_insens-like_DNA-bd"/>
</dbReference>
<feature type="region of interest" description="Disordered" evidence="6">
    <location>
        <begin position="69"/>
        <end position="90"/>
    </location>
</feature>
<feature type="compositionally biased region" description="Acidic residues" evidence="6">
    <location>
        <begin position="25"/>
        <end position="46"/>
    </location>
</feature>
<dbReference type="GO" id="GO:0003700">
    <property type="term" value="F:DNA-binding transcription factor activity"/>
    <property type="evidence" value="ECO:0007669"/>
    <property type="project" value="InterPro"/>
</dbReference>
<feature type="domain" description="Ethylene insensitive 3-like DNA-binding" evidence="7">
    <location>
        <begin position="47"/>
        <end position="294"/>
    </location>
</feature>